<dbReference type="Gene3D" id="3.40.50.300">
    <property type="entry name" value="P-loop containing nucleotide triphosphate hydrolases"/>
    <property type="match status" value="1"/>
</dbReference>
<evidence type="ECO:0000259" key="2">
    <source>
        <dbReference type="Pfam" id="PF20441"/>
    </source>
</evidence>
<dbReference type="Proteomes" id="UP000231070">
    <property type="component" value="Unassembled WGS sequence"/>
</dbReference>
<evidence type="ECO:0000259" key="1">
    <source>
        <dbReference type="Pfam" id="PF03354"/>
    </source>
</evidence>
<accession>A0A2G9WQ47</accession>
<dbReference type="OrthoDB" id="9760250at2"/>
<proteinExistence type="predicted"/>
<keyword evidence="4" id="KW-1185">Reference proteome</keyword>
<dbReference type="EMBL" id="NQVN01000024">
    <property type="protein sequence ID" value="PIO96851.1"/>
    <property type="molecule type" value="Genomic_DNA"/>
</dbReference>
<protein>
    <submittedName>
        <fullName evidence="3">Terminase</fullName>
    </submittedName>
</protein>
<dbReference type="InterPro" id="IPR005021">
    <property type="entry name" value="Terminase_largesu-like"/>
</dbReference>
<dbReference type="AlphaFoldDB" id="A0A2G9WQ47"/>
<dbReference type="InterPro" id="IPR046462">
    <property type="entry name" value="TerL_nuclease"/>
</dbReference>
<name>A0A2G9WQ47_9HYPH</name>
<gene>
    <name evidence="3" type="ORF">CJ014_22945</name>
</gene>
<comment type="caution">
    <text evidence="3">The sequence shown here is derived from an EMBL/GenBank/DDBJ whole genome shotgun (WGS) entry which is preliminary data.</text>
</comment>
<dbReference type="InterPro" id="IPR027417">
    <property type="entry name" value="P-loop_NTPase"/>
</dbReference>
<dbReference type="Pfam" id="PF03354">
    <property type="entry name" value="TerL_ATPase"/>
    <property type="match status" value="1"/>
</dbReference>
<dbReference type="PANTHER" id="PTHR41287">
    <property type="match status" value="1"/>
</dbReference>
<dbReference type="InterPro" id="IPR046461">
    <property type="entry name" value="TerL_ATPase"/>
</dbReference>
<evidence type="ECO:0000313" key="3">
    <source>
        <dbReference type="EMBL" id="PIO96851.1"/>
    </source>
</evidence>
<sequence length="549" mass="59920">MGLRGPGARRLADARAATPVRRRRMPWDAKGLTRAERVIKFVQYCPVTKGKRAGRKMKLLPGQRAFLEDLYGRPDSERVRIAVKSEPRGNGKTGLLATLILCHLIGPEAEPRGEVYAAAVDRTQSGKMFDEVEAIILAVPAFAELVNIQRFHKKIEVLSGQGAGSIFEAMSADARKGHGLAPSLWVFDELARVPSRDLLDALMTAQGKRNRSLGIIISTQAADDEHALSQIIDDGLSGADPSVLVHLLAAPDDADPFDPETLRAVNPALGIFLDKADLLVEQQRAKRLPSFAPAFINLRLNRRVDSRAEDRVLNIGVWKEAMGTVDRASLRGRRCFGGLDLSGRNDLSALVLIFPSAGADPSFDILPFAWTPAGAMQERTAVERERLRQWIREGHLIEVPGPTIRYGYIAAALAQLSQEFDIRAVGYDRWRIDDLKSELIDIGCNVPLQEFGQGFKDMSPAVERFAELALSGKLRHGSNPVLNAAVAGAITVTDPAGNIKVDKEKSNSRGPVRIDPLVALVIAIGTAARFVEPPKRDLSGFLSKPIMVV</sequence>
<feature type="domain" description="Terminase large subunit-like endonuclease" evidence="2">
    <location>
        <begin position="242"/>
        <end position="528"/>
    </location>
</feature>
<dbReference type="GO" id="GO:0004519">
    <property type="term" value="F:endonuclease activity"/>
    <property type="evidence" value="ECO:0007669"/>
    <property type="project" value="InterPro"/>
</dbReference>
<organism evidence="3 4">
    <name type="scientific">Pleomorphomonas carboxyditropha</name>
    <dbReference type="NCBI Taxonomy" id="2023338"/>
    <lineage>
        <taxon>Bacteria</taxon>
        <taxon>Pseudomonadati</taxon>
        <taxon>Pseudomonadota</taxon>
        <taxon>Alphaproteobacteria</taxon>
        <taxon>Hyphomicrobiales</taxon>
        <taxon>Pleomorphomonadaceae</taxon>
        <taxon>Pleomorphomonas</taxon>
    </lineage>
</organism>
<feature type="domain" description="Terminase large subunit-like ATPase" evidence="1">
    <location>
        <begin position="65"/>
        <end position="226"/>
    </location>
</feature>
<evidence type="ECO:0000313" key="4">
    <source>
        <dbReference type="Proteomes" id="UP000231070"/>
    </source>
</evidence>
<reference evidence="3 4" key="1">
    <citation type="submission" date="2017-08" db="EMBL/GenBank/DDBJ databases">
        <title>Pleomorphomonas carboxidotrophicus sp. nov., a new mesophilic hydrogenogenic carboxidotroph.</title>
        <authorList>
            <person name="Esquivel-Elizondo S."/>
            <person name="Krajmalnik-Brown R."/>
            <person name="Maldonado J."/>
        </authorList>
    </citation>
    <scope>NUCLEOTIDE SEQUENCE [LARGE SCALE GENOMIC DNA]</scope>
    <source>
        <strain evidence="3 4">SVCO-16</strain>
    </source>
</reference>
<dbReference type="PANTHER" id="PTHR41287:SF1">
    <property type="entry name" value="PROTEIN YMFN"/>
    <property type="match status" value="1"/>
</dbReference>
<dbReference type="Pfam" id="PF20441">
    <property type="entry name" value="TerL_nuclease"/>
    <property type="match status" value="1"/>
</dbReference>